<keyword evidence="1" id="KW-0479">Metal-binding</keyword>
<name>A0AAN5CQN2_9BILA</name>
<dbReference type="PROSITE" id="PS00028">
    <property type="entry name" value="ZINC_FINGER_C2H2_1"/>
    <property type="match status" value="2"/>
</dbReference>
<feature type="compositionally biased region" description="Polar residues" evidence="3">
    <location>
        <begin position="287"/>
        <end position="320"/>
    </location>
</feature>
<dbReference type="SUPFAM" id="SSF57667">
    <property type="entry name" value="beta-beta-alpha zinc fingers"/>
    <property type="match status" value="1"/>
</dbReference>
<evidence type="ECO:0000313" key="5">
    <source>
        <dbReference type="EMBL" id="GMR48782.1"/>
    </source>
</evidence>
<keyword evidence="2" id="KW-0175">Coiled coil</keyword>
<feature type="coiled-coil region" evidence="2">
    <location>
        <begin position="148"/>
        <end position="177"/>
    </location>
</feature>
<feature type="non-terminal residue" evidence="5">
    <location>
        <position position="1"/>
    </location>
</feature>
<evidence type="ECO:0000256" key="1">
    <source>
        <dbReference type="PROSITE-ProRule" id="PRU00042"/>
    </source>
</evidence>
<keyword evidence="1" id="KW-0862">Zinc</keyword>
<gene>
    <name evidence="5" type="ORF">PMAYCL1PPCAC_18977</name>
</gene>
<protein>
    <recommendedName>
        <fullName evidence="4">C2H2-type domain-containing protein</fullName>
    </recommendedName>
</protein>
<reference evidence="6" key="1">
    <citation type="submission" date="2022-10" db="EMBL/GenBank/DDBJ databases">
        <title>Genome assembly of Pristionchus species.</title>
        <authorList>
            <person name="Yoshida K."/>
            <person name="Sommer R.J."/>
        </authorList>
    </citation>
    <scope>NUCLEOTIDE SEQUENCE [LARGE SCALE GENOMIC DNA]</scope>
    <source>
        <strain evidence="6">RS5460</strain>
    </source>
</reference>
<sequence length="415" mass="46662">HETSLIFSSEASYCSLHAFTRPSFQSPFISVLLSFSMAVLSTNDGRFKMLETRVREIFSRDPAVQAIKYLFETIAKVNEQGLHTGLIQDLDKLQDSVDMCRIYDSKNHSPIRSAVYAMVEGTKCLLATLNKRHSIEKNIPTVEYEEGQAEHSSDMKEEELEIEVKEEEEDVPVKEEEPIWTATTSEMNPKIENSYSTEEVKQEPIDPEDPEMDPLPGPSNGTVALDPKEEEEEISNMPLFVEDPLDMKDEELDDFPPLAESWLGRSAPSSSKVDHTGYSAREAANAPSISTLMTTHNGFPSTVDSRSVPSTRNNPRSVSANKHPGPPFPCPRPQCRKAFSTQAFLDNHMKEHPVPRPDPYLGVARHNCRKCSKAFSTALFLRQHMKEEHVCPKGCGAMLKSRPLVKRHLKNQHGL</sequence>
<evidence type="ECO:0000313" key="6">
    <source>
        <dbReference type="Proteomes" id="UP001328107"/>
    </source>
</evidence>
<dbReference type="Proteomes" id="UP001328107">
    <property type="component" value="Unassembled WGS sequence"/>
</dbReference>
<dbReference type="SMART" id="SM00355">
    <property type="entry name" value="ZnF_C2H2"/>
    <property type="match status" value="3"/>
</dbReference>
<feature type="region of interest" description="Disordered" evidence="3">
    <location>
        <begin position="189"/>
        <end position="224"/>
    </location>
</feature>
<comment type="caution">
    <text evidence="5">The sequence shown here is derived from an EMBL/GenBank/DDBJ whole genome shotgun (WGS) entry which is preliminary data.</text>
</comment>
<dbReference type="EMBL" id="BTRK01000004">
    <property type="protein sequence ID" value="GMR48782.1"/>
    <property type="molecule type" value="Genomic_DNA"/>
</dbReference>
<organism evidence="5 6">
    <name type="scientific">Pristionchus mayeri</name>
    <dbReference type="NCBI Taxonomy" id="1317129"/>
    <lineage>
        <taxon>Eukaryota</taxon>
        <taxon>Metazoa</taxon>
        <taxon>Ecdysozoa</taxon>
        <taxon>Nematoda</taxon>
        <taxon>Chromadorea</taxon>
        <taxon>Rhabditida</taxon>
        <taxon>Rhabditina</taxon>
        <taxon>Diplogasteromorpha</taxon>
        <taxon>Diplogasteroidea</taxon>
        <taxon>Neodiplogasteridae</taxon>
        <taxon>Pristionchus</taxon>
    </lineage>
</organism>
<dbReference type="InterPro" id="IPR036236">
    <property type="entry name" value="Znf_C2H2_sf"/>
</dbReference>
<dbReference type="AlphaFoldDB" id="A0AAN5CQN2"/>
<evidence type="ECO:0000259" key="4">
    <source>
        <dbReference type="PROSITE" id="PS50157"/>
    </source>
</evidence>
<dbReference type="PROSITE" id="PS50157">
    <property type="entry name" value="ZINC_FINGER_C2H2_2"/>
    <property type="match status" value="2"/>
</dbReference>
<proteinExistence type="predicted"/>
<dbReference type="InterPro" id="IPR013087">
    <property type="entry name" value="Znf_C2H2_type"/>
</dbReference>
<keyword evidence="6" id="KW-1185">Reference proteome</keyword>
<evidence type="ECO:0000256" key="3">
    <source>
        <dbReference type="SAM" id="MobiDB-lite"/>
    </source>
</evidence>
<accession>A0AAN5CQN2</accession>
<dbReference type="GO" id="GO:0008270">
    <property type="term" value="F:zinc ion binding"/>
    <property type="evidence" value="ECO:0007669"/>
    <property type="project" value="UniProtKB-KW"/>
</dbReference>
<dbReference type="Gene3D" id="3.30.160.60">
    <property type="entry name" value="Classic Zinc Finger"/>
    <property type="match status" value="2"/>
</dbReference>
<feature type="domain" description="C2H2-type" evidence="4">
    <location>
        <begin position="366"/>
        <end position="394"/>
    </location>
</feature>
<dbReference type="Pfam" id="PF00096">
    <property type="entry name" value="zf-C2H2"/>
    <property type="match status" value="2"/>
</dbReference>
<feature type="region of interest" description="Disordered" evidence="3">
    <location>
        <begin position="284"/>
        <end position="329"/>
    </location>
</feature>
<keyword evidence="1" id="KW-0863">Zinc-finger</keyword>
<feature type="domain" description="C2H2-type" evidence="4">
    <location>
        <begin position="328"/>
        <end position="357"/>
    </location>
</feature>
<evidence type="ECO:0000256" key="2">
    <source>
        <dbReference type="SAM" id="Coils"/>
    </source>
</evidence>